<dbReference type="InterPro" id="IPR012341">
    <property type="entry name" value="6hp_glycosidase-like_sf"/>
</dbReference>
<dbReference type="InterPro" id="IPR000719">
    <property type="entry name" value="Prot_kinase_dom"/>
</dbReference>
<feature type="domain" description="Protein kinase" evidence="7">
    <location>
        <begin position="226"/>
        <end position="466"/>
    </location>
</feature>
<dbReference type="SMART" id="SM00220">
    <property type="entry name" value="S_TKc"/>
    <property type="match status" value="1"/>
</dbReference>
<sequence>MESGRIAGLRWPQAAEYARALDRFGDSLGTRWRVAEYQTGRVRWRSFRGPGPLPGQGWKIHLSIAASEVLGLFDEVLPYLARHEASFKLPSGLEGYLLLNGGEAGRTQVGKALTVYPADDAACRRLAIGLDARWRSARGPGVPFGLRVGPASAVYLRYGAIGGRDVLVDAFGRFSPALRSPEGRLVEDRRDLPGGRPPWAPGPPVESGAARGGRLPVLATVGGRAYYRLKTLHSSAKGDVVLGVDAATGAAVVIKSARRGVGGDPLGHDAVERLSNEFRILSRLREAGGVAIAPAPLGLEAGETALLVLADVPGTPLHQLPRAARGPALAGLARAVASLHDRGFVHRDVKLSNAILGESGVCLIDFELACPAGHPAPIPGGTRGYLPPGDPGPADAAADCYALGATLAHAVLESDPGLMPAGRGRLIGLLHLARAHDAADLVRRLTDADPAARPRAEEAARRMEAAASGGPPAEGPPPRARDAGRRWAIRASTEAARAASGFLVAGPDGHWWRNRHLYSGYACEGINLGAAGVVLGLISVATALRDRRVAADVGPAIDWLSRRGPTPESPGLFTGDAGVALALVAGGPYSADPGRARDAALRRLSAAAASVEELDLFSGAAGVLWAGCLIAEISGDASPLRIVEHLAGTIVAAASEADGVVAWAPSGRLDGVRAPHVGAAHGAAGVALALAHWGRAAGDPGASGLAREVFAGLDRGARTPDGLSLRRFLGPGSPAAPLGDWCHGPAGYLWCLLQALGDDPRSSPAVDRAASAFRRASMVRNPTFCHGLAGQLELCRMLGALPRHEGWAARRGARIEAVLRLLQQRRGGGVVWSSEDPEVITPDLWVGFLGPAAALAMGTRPGHAPLLSGPWLRECRELAS</sequence>
<gene>
    <name evidence="8" type="primary">pknA</name>
    <name evidence="8" type="ORF">OJF2_00440</name>
</gene>
<dbReference type="InterPro" id="IPR011009">
    <property type="entry name" value="Kinase-like_dom_sf"/>
</dbReference>
<keyword evidence="9" id="KW-1185">Reference proteome</keyword>
<keyword evidence="2" id="KW-0547">Nucleotide-binding</keyword>
<dbReference type="Gene3D" id="1.10.510.10">
    <property type="entry name" value="Transferase(Phosphotransferase) domain 1"/>
    <property type="match status" value="1"/>
</dbReference>
<evidence type="ECO:0000256" key="5">
    <source>
        <dbReference type="PIRSR" id="PIRSR607822-1"/>
    </source>
</evidence>
<feature type="binding site" evidence="5">
    <location>
        <position position="786"/>
    </location>
    <ligand>
        <name>Zn(2+)</name>
        <dbReference type="ChEBI" id="CHEBI:29105"/>
    </ligand>
</feature>
<protein>
    <submittedName>
        <fullName evidence="8">Serine/threonine-protein kinase PknA</fullName>
        <ecNumber evidence="8">2.7.11.1</ecNumber>
    </submittedName>
</protein>
<dbReference type="PANTHER" id="PTHR43289:SF6">
    <property type="entry name" value="SERINE_THREONINE-PROTEIN KINASE NEKL-3"/>
    <property type="match status" value="1"/>
</dbReference>
<dbReference type="RefSeq" id="WP_148590167.1">
    <property type="nucleotide sequence ID" value="NZ_CP042997.1"/>
</dbReference>
<feature type="binding site" evidence="5">
    <location>
        <position position="785"/>
    </location>
    <ligand>
        <name>Zn(2+)</name>
        <dbReference type="ChEBI" id="CHEBI:29105"/>
    </ligand>
</feature>
<dbReference type="GO" id="GO:0005524">
    <property type="term" value="F:ATP binding"/>
    <property type="evidence" value="ECO:0007669"/>
    <property type="project" value="UniProtKB-KW"/>
</dbReference>
<keyword evidence="1 8" id="KW-0808">Transferase</keyword>
<evidence type="ECO:0000256" key="2">
    <source>
        <dbReference type="ARBA" id="ARBA00022741"/>
    </source>
</evidence>
<dbReference type="EMBL" id="CP042997">
    <property type="protein sequence ID" value="QEH31579.1"/>
    <property type="molecule type" value="Genomic_DNA"/>
</dbReference>
<feature type="binding site" evidence="5">
    <location>
        <position position="742"/>
    </location>
    <ligand>
        <name>Zn(2+)</name>
        <dbReference type="ChEBI" id="CHEBI:29105"/>
    </ligand>
</feature>
<evidence type="ECO:0000256" key="3">
    <source>
        <dbReference type="ARBA" id="ARBA00022777"/>
    </source>
</evidence>
<name>A0A5B9VU32_9BACT</name>
<accession>A0A5B9VU32</accession>
<dbReference type="EC" id="2.7.11.1" evidence="8"/>
<reference evidence="8 9" key="1">
    <citation type="submission" date="2019-08" db="EMBL/GenBank/DDBJ databases">
        <title>Deep-cultivation of Planctomycetes and their phenomic and genomic characterization uncovers novel biology.</title>
        <authorList>
            <person name="Wiegand S."/>
            <person name="Jogler M."/>
            <person name="Boedeker C."/>
            <person name="Pinto D."/>
            <person name="Vollmers J."/>
            <person name="Rivas-Marin E."/>
            <person name="Kohn T."/>
            <person name="Peeters S.H."/>
            <person name="Heuer A."/>
            <person name="Rast P."/>
            <person name="Oberbeckmann S."/>
            <person name="Bunk B."/>
            <person name="Jeske O."/>
            <person name="Meyerdierks A."/>
            <person name="Storesund J.E."/>
            <person name="Kallscheuer N."/>
            <person name="Luecker S."/>
            <person name="Lage O.M."/>
            <person name="Pohl T."/>
            <person name="Merkel B.J."/>
            <person name="Hornburger P."/>
            <person name="Mueller R.-W."/>
            <person name="Bruemmer F."/>
            <person name="Labrenz M."/>
            <person name="Spormann A.M."/>
            <person name="Op den Camp H."/>
            <person name="Overmann J."/>
            <person name="Amann R."/>
            <person name="Jetten M.S.M."/>
            <person name="Mascher T."/>
            <person name="Medema M.H."/>
            <person name="Devos D.P."/>
            <person name="Kaster A.-K."/>
            <person name="Ovreas L."/>
            <person name="Rohde M."/>
            <person name="Galperin M.Y."/>
            <person name="Jogler C."/>
        </authorList>
    </citation>
    <scope>NUCLEOTIDE SEQUENCE [LARGE SCALE GENOMIC DNA]</scope>
    <source>
        <strain evidence="8 9">OJF2</strain>
    </source>
</reference>
<keyword evidence="5" id="KW-0862">Zinc</keyword>
<evidence type="ECO:0000256" key="1">
    <source>
        <dbReference type="ARBA" id="ARBA00022679"/>
    </source>
</evidence>
<dbReference type="AlphaFoldDB" id="A0A5B9VU32"/>
<keyword evidence="3 8" id="KW-0418">Kinase</keyword>
<dbReference type="GO" id="GO:0005975">
    <property type="term" value="P:carbohydrate metabolic process"/>
    <property type="evidence" value="ECO:0007669"/>
    <property type="project" value="InterPro"/>
</dbReference>
<dbReference type="PRINTS" id="PR01950">
    <property type="entry name" value="LANCSUPER"/>
</dbReference>
<evidence type="ECO:0000259" key="7">
    <source>
        <dbReference type="PROSITE" id="PS50011"/>
    </source>
</evidence>
<evidence type="ECO:0000313" key="9">
    <source>
        <dbReference type="Proteomes" id="UP000324233"/>
    </source>
</evidence>
<feature type="compositionally biased region" description="Pro residues" evidence="6">
    <location>
        <begin position="195"/>
        <end position="204"/>
    </location>
</feature>
<dbReference type="GO" id="GO:0031179">
    <property type="term" value="P:peptide modification"/>
    <property type="evidence" value="ECO:0007669"/>
    <property type="project" value="InterPro"/>
</dbReference>
<dbReference type="Pfam" id="PF00069">
    <property type="entry name" value="Pkinase"/>
    <property type="match status" value="1"/>
</dbReference>
<dbReference type="PROSITE" id="PS50011">
    <property type="entry name" value="PROTEIN_KINASE_DOM"/>
    <property type="match status" value="1"/>
</dbReference>
<evidence type="ECO:0000256" key="4">
    <source>
        <dbReference type="ARBA" id="ARBA00022840"/>
    </source>
</evidence>
<organism evidence="8 9">
    <name type="scientific">Aquisphaera giovannonii</name>
    <dbReference type="NCBI Taxonomy" id="406548"/>
    <lineage>
        <taxon>Bacteria</taxon>
        <taxon>Pseudomonadati</taxon>
        <taxon>Planctomycetota</taxon>
        <taxon>Planctomycetia</taxon>
        <taxon>Isosphaerales</taxon>
        <taxon>Isosphaeraceae</taxon>
        <taxon>Aquisphaera</taxon>
    </lineage>
</organism>
<feature type="compositionally biased region" description="Basic and acidic residues" evidence="6">
    <location>
        <begin position="449"/>
        <end position="464"/>
    </location>
</feature>
<dbReference type="Pfam" id="PF05147">
    <property type="entry name" value="LANC_like"/>
    <property type="match status" value="1"/>
</dbReference>
<dbReference type="SMART" id="SM01260">
    <property type="entry name" value="LANC_like"/>
    <property type="match status" value="1"/>
</dbReference>
<feature type="region of interest" description="Disordered" evidence="6">
    <location>
        <begin position="185"/>
        <end position="211"/>
    </location>
</feature>
<dbReference type="Proteomes" id="UP000324233">
    <property type="component" value="Chromosome"/>
</dbReference>
<dbReference type="Pfam" id="PF25816">
    <property type="entry name" value="RamC_N"/>
    <property type="match status" value="1"/>
</dbReference>
<dbReference type="SUPFAM" id="SSF56112">
    <property type="entry name" value="Protein kinase-like (PK-like)"/>
    <property type="match status" value="1"/>
</dbReference>
<dbReference type="GO" id="GO:0046872">
    <property type="term" value="F:metal ion binding"/>
    <property type="evidence" value="ECO:0007669"/>
    <property type="project" value="UniProtKB-KW"/>
</dbReference>
<dbReference type="KEGG" id="agv:OJF2_00440"/>
<dbReference type="Gene3D" id="1.50.10.10">
    <property type="match status" value="1"/>
</dbReference>
<proteinExistence type="predicted"/>
<evidence type="ECO:0000313" key="8">
    <source>
        <dbReference type="EMBL" id="QEH31579.1"/>
    </source>
</evidence>
<keyword evidence="4" id="KW-0067">ATP-binding</keyword>
<evidence type="ECO:0000256" key="6">
    <source>
        <dbReference type="SAM" id="MobiDB-lite"/>
    </source>
</evidence>
<dbReference type="PANTHER" id="PTHR43289">
    <property type="entry name" value="MITOGEN-ACTIVATED PROTEIN KINASE KINASE KINASE 20-RELATED"/>
    <property type="match status" value="1"/>
</dbReference>
<keyword evidence="5" id="KW-0479">Metal-binding</keyword>
<dbReference type="InterPro" id="IPR007822">
    <property type="entry name" value="LANC-like"/>
</dbReference>
<dbReference type="SUPFAM" id="SSF158745">
    <property type="entry name" value="LanC-like"/>
    <property type="match status" value="1"/>
</dbReference>
<dbReference type="GO" id="GO:0004674">
    <property type="term" value="F:protein serine/threonine kinase activity"/>
    <property type="evidence" value="ECO:0007669"/>
    <property type="project" value="UniProtKB-EC"/>
</dbReference>
<feature type="region of interest" description="Disordered" evidence="6">
    <location>
        <begin position="449"/>
        <end position="484"/>
    </location>
</feature>
<dbReference type="OrthoDB" id="9813021at2"/>
<dbReference type="InterPro" id="IPR057929">
    <property type="entry name" value="RamC_N"/>
</dbReference>